<dbReference type="AlphaFoldDB" id="A0A9X1YWK1"/>
<dbReference type="GO" id="GO:0016020">
    <property type="term" value="C:membrane"/>
    <property type="evidence" value="ECO:0007669"/>
    <property type="project" value="UniProtKB-SubCell"/>
</dbReference>
<dbReference type="Proteomes" id="UP001155059">
    <property type="component" value="Unassembled WGS sequence"/>
</dbReference>
<accession>A0A9X1YWK1</accession>
<dbReference type="RefSeq" id="WP_268265762.1">
    <property type="nucleotide sequence ID" value="NZ_JALQCW010000042.1"/>
</dbReference>
<feature type="transmembrane region" description="Helical" evidence="5">
    <location>
        <begin position="6"/>
        <end position="27"/>
    </location>
</feature>
<proteinExistence type="predicted"/>
<evidence type="ECO:0000256" key="1">
    <source>
        <dbReference type="ARBA" id="ARBA00004141"/>
    </source>
</evidence>
<keyword evidence="3 5" id="KW-1133">Transmembrane helix</keyword>
<protein>
    <submittedName>
        <fullName evidence="6">DoxX family protein</fullName>
    </submittedName>
</protein>
<feature type="transmembrane region" description="Helical" evidence="5">
    <location>
        <begin position="97"/>
        <end position="116"/>
    </location>
</feature>
<evidence type="ECO:0000256" key="2">
    <source>
        <dbReference type="ARBA" id="ARBA00022692"/>
    </source>
</evidence>
<dbReference type="EMBL" id="JALQCW010000042">
    <property type="protein sequence ID" value="MCK9799437.1"/>
    <property type="molecule type" value="Genomic_DNA"/>
</dbReference>
<keyword evidence="4 5" id="KW-0472">Membrane</keyword>
<gene>
    <name evidence="6" type="ORF">M1B34_17430</name>
</gene>
<evidence type="ECO:0000256" key="5">
    <source>
        <dbReference type="SAM" id="Phobius"/>
    </source>
</evidence>
<sequence>MIANYGYWISTTLLSLIYLVSATLYIFKRNWVREVFAGLGYPEYLVPLLIAVKLLVVAVILSRFSVALSDLAYAGMFYHLLLSAAAHIGVRKPRDALPAVLCLVLLATSFLTQNSARDWPSPYGWVATENLATLN</sequence>
<organism evidence="6 7">
    <name type="scientific">Pseudomonas morbosilactucae</name>
    <dbReference type="NCBI Taxonomy" id="2938197"/>
    <lineage>
        <taxon>Bacteria</taxon>
        <taxon>Pseudomonadati</taxon>
        <taxon>Pseudomonadota</taxon>
        <taxon>Gammaproteobacteria</taxon>
        <taxon>Pseudomonadales</taxon>
        <taxon>Pseudomonadaceae</taxon>
        <taxon>Pseudomonas</taxon>
    </lineage>
</organism>
<evidence type="ECO:0000256" key="3">
    <source>
        <dbReference type="ARBA" id="ARBA00022989"/>
    </source>
</evidence>
<comment type="subcellular location">
    <subcellularLocation>
        <location evidence="1">Membrane</location>
        <topology evidence="1">Multi-pass membrane protein</topology>
    </subcellularLocation>
</comment>
<evidence type="ECO:0000313" key="7">
    <source>
        <dbReference type="Proteomes" id="UP001155059"/>
    </source>
</evidence>
<dbReference type="Pfam" id="PF13564">
    <property type="entry name" value="DoxX_2"/>
    <property type="match status" value="1"/>
</dbReference>
<comment type="caution">
    <text evidence="6">The sequence shown here is derived from an EMBL/GenBank/DDBJ whole genome shotgun (WGS) entry which is preliminary data.</text>
</comment>
<name>A0A9X1YWK1_9PSED</name>
<feature type="transmembrane region" description="Helical" evidence="5">
    <location>
        <begin position="48"/>
        <end position="66"/>
    </location>
</feature>
<keyword evidence="2 5" id="KW-0812">Transmembrane</keyword>
<feature type="transmembrane region" description="Helical" evidence="5">
    <location>
        <begin position="72"/>
        <end position="90"/>
    </location>
</feature>
<evidence type="ECO:0000256" key="4">
    <source>
        <dbReference type="ARBA" id="ARBA00023136"/>
    </source>
</evidence>
<evidence type="ECO:0000313" key="6">
    <source>
        <dbReference type="EMBL" id="MCK9799437.1"/>
    </source>
</evidence>
<dbReference type="InterPro" id="IPR032808">
    <property type="entry name" value="DoxX"/>
</dbReference>
<reference evidence="6 7" key="2">
    <citation type="journal article" date="2023" name="Plant Pathol.">
        <title>Dismantling and reorganizing Pseudomonas marginalis sensu#lato.</title>
        <authorList>
            <person name="Sawada H."/>
            <person name="Fujikawa T."/>
            <person name="Satou M."/>
        </authorList>
    </citation>
    <scope>NUCLEOTIDE SEQUENCE [LARGE SCALE GENOMIC DNA]</scope>
    <source>
        <strain evidence="6 7">MAFF 302030</strain>
    </source>
</reference>
<reference evidence="6 7" key="1">
    <citation type="journal article" date="2022" name="Int. J. Syst. Evol. Microbiol.">
        <title>Pseudomonas aegrilactucae sp. nov. and Pseudomonas morbosilactucae sp. nov., pathogens causing bacterial rot of lettuce in Japan.</title>
        <authorList>
            <person name="Sawada H."/>
            <person name="Fujikawa T."/>
            <person name="Satou M."/>
        </authorList>
    </citation>
    <scope>NUCLEOTIDE SEQUENCE [LARGE SCALE GENOMIC DNA]</scope>
    <source>
        <strain evidence="6 7">MAFF 302030</strain>
    </source>
</reference>